<sequence length="99" mass="11200">LSELKKSLDIVAEKVLDKEHLFSKTSSLPPCCQSSPSYQYDPKFRKEVNFDTACVIKSSLADNEALFPPAEIGVTMKNKYENNKNILWQHYSTIEGTSI</sequence>
<keyword evidence="2" id="KW-1185">Reference proteome</keyword>
<feature type="non-terminal residue" evidence="1">
    <location>
        <position position="1"/>
    </location>
</feature>
<dbReference type="Proteomes" id="UP000266721">
    <property type="component" value="Unassembled WGS sequence"/>
</dbReference>
<accession>A0A3L5TR83</accession>
<dbReference type="AlphaFoldDB" id="A0A3L5TR83"/>
<dbReference type="SMR" id="A0A3L5TR83"/>
<reference evidence="1 2" key="1">
    <citation type="journal article" date="2016" name="PLoS ONE">
        <title>A First Insight into the Genome of the Filter-Feeder Mussel Mytilus galloprovincialis.</title>
        <authorList>
            <person name="Murgarella M."/>
            <person name="Puiu D."/>
            <person name="Novoa B."/>
            <person name="Figueras A."/>
            <person name="Posada D."/>
            <person name="Canchaya C."/>
        </authorList>
    </citation>
    <scope>NUCLEOTIDE SEQUENCE [LARGE SCALE GENOMIC DNA]</scope>
    <source>
        <tissue evidence="1">Muscle</tissue>
    </source>
</reference>
<evidence type="ECO:0000313" key="2">
    <source>
        <dbReference type="Proteomes" id="UP000266721"/>
    </source>
</evidence>
<comment type="caution">
    <text evidence="1">The sequence shown here is derived from an EMBL/GenBank/DDBJ whole genome shotgun (WGS) entry which is preliminary data.</text>
</comment>
<gene>
    <name evidence="1" type="ORF">AM593_05841</name>
</gene>
<evidence type="ECO:0000313" key="1">
    <source>
        <dbReference type="EMBL" id="OPL21610.1"/>
    </source>
</evidence>
<protein>
    <submittedName>
        <fullName evidence="1">Uncharacterized protein</fullName>
    </submittedName>
</protein>
<feature type="non-terminal residue" evidence="1">
    <location>
        <position position="99"/>
    </location>
</feature>
<organism evidence="1 2">
    <name type="scientific">Mytilus galloprovincialis</name>
    <name type="common">Mediterranean mussel</name>
    <dbReference type="NCBI Taxonomy" id="29158"/>
    <lineage>
        <taxon>Eukaryota</taxon>
        <taxon>Metazoa</taxon>
        <taxon>Spiralia</taxon>
        <taxon>Lophotrochozoa</taxon>
        <taxon>Mollusca</taxon>
        <taxon>Bivalvia</taxon>
        <taxon>Autobranchia</taxon>
        <taxon>Pteriomorphia</taxon>
        <taxon>Mytilida</taxon>
        <taxon>Mytiloidea</taxon>
        <taxon>Mytilidae</taxon>
        <taxon>Mytilinae</taxon>
        <taxon>Mytilus</taxon>
    </lineage>
</organism>
<proteinExistence type="predicted"/>
<dbReference type="EMBL" id="KV590035">
    <property type="protein sequence ID" value="OPL21610.1"/>
    <property type="molecule type" value="Genomic_DNA"/>
</dbReference>
<name>A0A3L5TR83_MYTGA</name>